<reference evidence="3 4" key="1">
    <citation type="submission" date="2014-06" db="EMBL/GenBank/DDBJ databases">
        <title>Draft genome sequence of Bacillus manliponensis JCM 15802 (MCCC 1A00708).</title>
        <authorList>
            <person name="Lai Q."/>
            <person name="Liu Y."/>
            <person name="Shao Z."/>
        </authorList>
    </citation>
    <scope>NUCLEOTIDE SEQUENCE [LARGE SCALE GENOMIC DNA]</scope>
    <source>
        <strain evidence="3 4">JCM 15802</strain>
    </source>
</reference>
<dbReference type="EMBL" id="JOTN01000036">
    <property type="protein sequence ID" value="KEK17246.1"/>
    <property type="molecule type" value="Genomic_DNA"/>
</dbReference>
<organism evidence="3 4">
    <name type="scientific">Bacillus manliponensis</name>
    <dbReference type="NCBI Taxonomy" id="574376"/>
    <lineage>
        <taxon>Bacteria</taxon>
        <taxon>Bacillati</taxon>
        <taxon>Bacillota</taxon>
        <taxon>Bacilli</taxon>
        <taxon>Bacillales</taxon>
        <taxon>Bacillaceae</taxon>
        <taxon>Bacillus</taxon>
        <taxon>Bacillus cereus group</taxon>
    </lineage>
</organism>
<feature type="compositionally biased region" description="Polar residues" evidence="1">
    <location>
        <begin position="33"/>
        <end position="42"/>
    </location>
</feature>
<protein>
    <submittedName>
        <fullName evidence="3">Uncharacterized protein</fullName>
    </submittedName>
</protein>
<feature type="signal peptide" evidence="2">
    <location>
        <begin position="1"/>
        <end position="19"/>
    </location>
</feature>
<comment type="caution">
    <text evidence="3">The sequence shown here is derived from an EMBL/GenBank/DDBJ whole genome shotgun (WGS) entry which is preliminary data.</text>
</comment>
<dbReference type="STRING" id="574376.BAMA_16260"/>
<keyword evidence="4" id="KW-1185">Reference proteome</keyword>
<evidence type="ECO:0000256" key="1">
    <source>
        <dbReference type="SAM" id="MobiDB-lite"/>
    </source>
</evidence>
<accession>A0A073JSS6</accession>
<feature type="chain" id="PRO_5039288993" evidence="2">
    <location>
        <begin position="20"/>
        <end position="193"/>
    </location>
</feature>
<dbReference type="PROSITE" id="PS51257">
    <property type="entry name" value="PROKAR_LIPOPROTEIN"/>
    <property type="match status" value="1"/>
</dbReference>
<evidence type="ECO:0000313" key="4">
    <source>
        <dbReference type="Proteomes" id="UP000027822"/>
    </source>
</evidence>
<sequence length="193" mass="21513">MKKKLMTALFCSSLFLGLAACDSEESSSKEKQANATETSEASQGDKDVYQKEVKAEINSFVAEYDAIWNEHWKPVWTEASENPNMDQAKIKEQMETIQTKYTDLSTRIKASTINDKLSDETIKEDLNTFKKEFSLAAMYRSDAARNVVQGIDGLAPMNDRMEAAKKNVELSDEKMMSAVAATADIEVKLGSSK</sequence>
<evidence type="ECO:0000256" key="2">
    <source>
        <dbReference type="SAM" id="SignalP"/>
    </source>
</evidence>
<dbReference type="Proteomes" id="UP000027822">
    <property type="component" value="Unassembled WGS sequence"/>
</dbReference>
<name>A0A073JSS6_9BACI</name>
<feature type="region of interest" description="Disordered" evidence="1">
    <location>
        <begin position="25"/>
        <end position="48"/>
    </location>
</feature>
<dbReference type="AlphaFoldDB" id="A0A073JSS6"/>
<keyword evidence="2" id="KW-0732">Signal</keyword>
<gene>
    <name evidence="3" type="ORF">BAMA_16260</name>
</gene>
<dbReference type="RefSeq" id="WP_034643874.1">
    <property type="nucleotide sequence ID" value="NZ_CBCSJC010000026.1"/>
</dbReference>
<evidence type="ECO:0000313" key="3">
    <source>
        <dbReference type="EMBL" id="KEK17246.1"/>
    </source>
</evidence>
<proteinExistence type="predicted"/>